<organism evidence="5 6">
    <name type="scientific">Pseudomonas plecoglossicida</name>
    <dbReference type="NCBI Taxonomy" id="70775"/>
    <lineage>
        <taxon>Bacteria</taxon>
        <taxon>Pseudomonadati</taxon>
        <taxon>Pseudomonadota</taxon>
        <taxon>Gammaproteobacteria</taxon>
        <taxon>Pseudomonadales</taxon>
        <taxon>Pseudomonadaceae</taxon>
        <taxon>Pseudomonas</taxon>
    </lineage>
</organism>
<dbReference type="EMBL" id="CP031146">
    <property type="protein sequence ID" value="AXM95574.1"/>
    <property type="molecule type" value="Genomic_DNA"/>
</dbReference>
<dbReference type="SUPFAM" id="SSF55874">
    <property type="entry name" value="ATPase domain of HSP90 chaperone/DNA topoisomerase II/histidine kinase"/>
    <property type="match status" value="1"/>
</dbReference>
<accession>A0AAD0QTX4</accession>
<evidence type="ECO:0000313" key="6">
    <source>
        <dbReference type="Proteomes" id="UP000256503"/>
    </source>
</evidence>
<dbReference type="SMART" id="SM00387">
    <property type="entry name" value="HATPase_c"/>
    <property type="match status" value="1"/>
</dbReference>
<dbReference type="Gene3D" id="3.30.565.10">
    <property type="entry name" value="Histidine kinase-like ATPase, C-terminal domain"/>
    <property type="match status" value="1"/>
</dbReference>
<sequence>MRLAQFILGNLESILQEWDTFARTVETSQPALNQKSLRNDAEQILKTVAKDLLTPQTAQQQQDKSRGLSPVSAEDSAAQTHAVLRLTDGFTLDQMVAEYRALRASVLRLWLADEQGPVSQQLEDMVRFNEAIDQALGESITSYGNAVETTRKTVLAVLGHDLRTPLTAVLMGSQLLERNLPSPSRERDITTQITVSAQRANHMIHDLLDLARCNLGIGLPVEPENTELCGICRSIIDEVRLANPKVDIIFDDAEQVTGQFDPNRIAQVFSNLISNAVLHGDVHRPIRVDLKREVSAVRFQVQNHGDPIPPSALPHLFNPQGRYSSYSDDSKDRSQGLGLGLGLGLFIAAQIVEGHGGRIDVTSDAEQGTRFAIILPNP</sequence>
<dbReference type="CDD" id="cd00082">
    <property type="entry name" value="HisKA"/>
    <property type="match status" value="1"/>
</dbReference>
<dbReference type="GeneID" id="49613174"/>
<dbReference type="Pfam" id="PF02518">
    <property type="entry name" value="HATPase_c"/>
    <property type="match status" value="1"/>
</dbReference>
<dbReference type="Gene3D" id="1.10.287.130">
    <property type="match status" value="1"/>
</dbReference>
<dbReference type="PRINTS" id="PR00344">
    <property type="entry name" value="BCTRLSENSOR"/>
</dbReference>
<dbReference type="EC" id="2.7.13.3" evidence="2"/>
<dbReference type="Pfam" id="PF00512">
    <property type="entry name" value="HisKA"/>
    <property type="match status" value="1"/>
</dbReference>
<dbReference type="SMART" id="SM00388">
    <property type="entry name" value="HisKA"/>
    <property type="match status" value="1"/>
</dbReference>
<evidence type="ECO:0000313" key="5">
    <source>
        <dbReference type="EMBL" id="AXM95574.1"/>
    </source>
</evidence>
<feature type="domain" description="Histidine kinase" evidence="4">
    <location>
        <begin position="157"/>
        <end position="378"/>
    </location>
</feature>
<keyword evidence="5" id="KW-0418">Kinase</keyword>
<dbReference type="PANTHER" id="PTHR43547">
    <property type="entry name" value="TWO-COMPONENT HISTIDINE KINASE"/>
    <property type="match status" value="1"/>
</dbReference>
<dbReference type="SUPFAM" id="SSF47384">
    <property type="entry name" value="Homodimeric domain of signal transducing histidine kinase"/>
    <property type="match status" value="1"/>
</dbReference>
<gene>
    <name evidence="5" type="ORF">DVB73_07055</name>
</gene>
<dbReference type="GO" id="GO:0000155">
    <property type="term" value="F:phosphorelay sensor kinase activity"/>
    <property type="evidence" value="ECO:0007669"/>
    <property type="project" value="InterPro"/>
</dbReference>
<keyword evidence="3" id="KW-0597">Phosphoprotein</keyword>
<evidence type="ECO:0000256" key="1">
    <source>
        <dbReference type="ARBA" id="ARBA00000085"/>
    </source>
</evidence>
<dbReference type="AlphaFoldDB" id="A0AAD0QTX4"/>
<evidence type="ECO:0000259" key="4">
    <source>
        <dbReference type="PROSITE" id="PS50109"/>
    </source>
</evidence>
<dbReference type="InterPro" id="IPR004358">
    <property type="entry name" value="Sig_transdc_His_kin-like_C"/>
</dbReference>
<dbReference type="RefSeq" id="WP_016394519.1">
    <property type="nucleotide sequence ID" value="NZ_CP031146.1"/>
</dbReference>
<dbReference type="PANTHER" id="PTHR43547:SF2">
    <property type="entry name" value="HYBRID SIGNAL TRANSDUCTION HISTIDINE KINASE C"/>
    <property type="match status" value="1"/>
</dbReference>
<dbReference type="InterPro" id="IPR003661">
    <property type="entry name" value="HisK_dim/P_dom"/>
</dbReference>
<comment type="catalytic activity">
    <reaction evidence="1">
        <text>ATP + protein L-histidine = ADP + protein N-phospho-L-histidine.</text>
        <dbReference type="EC" id="2.7.13.3"/>
    </reaction>
</comment>
<keyword evidence="5" id="KW-0808">Transferase</keyword>
<name>A0AAD0QTX4_PSEDL</name>
<protein>
    <recommendedName>
        <fullName evidence="2">histidine kinase</fullName>
        <ecNumber evidence="2">2.7.13.3</ecNumber>
    </recommendedName>
</protein>
<evidence type="ECO:0000256" key="3">
    <source>
        <dbReference type="ARBA" id="ARBA00022553"/>
    </source>
</evidence>
<dbReference type="CDD" id="cd00075">
    <property type="entry name" value="HATPase"/>
    <property type="match status" value="1"/>
</dbReference>
<reference evidence="5 6" key="1">
    <citation type="submission" date="2018-07" db="EMBL/GenBank/DDBJ databases">
        <title>Complete genome sequence of a Pseudomonas plecoglossicida strain pathogenic to the marine fish, Larimichthys crocea.</title>
        <authorList>
            <person name="Tao Z."/>
        </authorList>
    </citation>
    <scope>NUCLEOTIDE SEQUENCE [LARGE SCALE GENOMIC DNA]</scope>
    <source>
        <strain evidence="5 6">XSDHY-P</strain>
    </source>
</reference>
<dbReference type="Proteomes" id="UP000256503">
    <property type="component" value="Chromosome"/>
</dbReference>
<dbReference type="PROSITE" id="PS50109">
    <property type="entry name" value="HIS_KIN"/>
    <property type="match status" value="1"/>
</dbReference>
<dbReference type="InterPro" id="IPR036097">
    <property type="entry name" value="HisK_dim/P_sf"/>
</dbReference>
<dbReference type="InterPro" id="IPR003594">
    <property type="entry name" value="HATPase_dom"/>
</dbReference>
<evidence type="ECO:0000256" key="2">
    <source>
        <dbReference type="ARBA" id="ARBA00012438"/>
    </source>
</evidence>
<dbReference type="InterPro" id="IPR036890">
    <property type="entry name" value="HATPase_C_sf"/>
</dbReference>
<dbReference type="InterPro" id="IPR005467">
    <property type="entry name" value="His_kinase_dom"/>
</dbReference>
<proteinExistence type="predicted"/>